<sequence length="381" mass="42643">MLKLLTIIGARPQIIKSAAISRAIKTKYPTLVQEVIVHTGQHYDREMSDVFFEELQIPRPNYNLHVGSGKHGEQTAKMITGIEAVIETEKPDCLIIYGDTNSTLAGAIAAAKVHTPIVHIEAGLRSFNKRMPEEINRILSDHVSTYLFPPTQTGFDNLLREGFRADNAPPYTVDNPGVFNVGDVMYDNSLYFSELAAGRTDLLERLELKPGQFLLATLHRDTNTDEVDRLTTIFEAFQAITTSYGIKLVMPVHPRTVKQMNALLDARLFQTVQNNPNILLVPPVSFLEMTLLEQQAKLIMTDSGGVQKEAFFFEKPCIILRPETEWVEIIESGAAVLCDATYNRIMEAYAHFEHFPIRSVTPIYGDGNAAERILKIVLASL</sequence>
<dbReference type="AlphaFoldDB" id="A0A368JJZ7"/>
<dbReference type="CDD" id="cd03786">
    <property type="entry name" value="GTB_UDP-GlcNAc_2-Epimerase"/>
    <property type="match status" value="1"/>
</dbReference>
<dbReference type="EC" id="5.1.3.14" evidence="3"/>
<dbReference type="GO" id="GO:0008761">
    <property type="term" value="F:UDP-N-acetylglucosamine 2-epimerase activity"/>
    <property type="evidence" value="ECO:0007669"/>
    <property type="project" value="UniProtKB-EC"/>
</dbReference>
<proteinExistence type="inferred from homology"/>
<dbReference type="Proteomes" id="UP000253383">
    <property type="component" value="Unassembled WGS sequence"/>
</dbReference>
<keyword evidence="4" id="KW-1185">Reference proteome</keyword>
<protein>
    <submittedName>
        <fullName evidence="3">UDP-N-acetylglucosamine 2-epimerase (Non-hydrolyzing)</fullName>
        <ecNumber evidence="3">5.1.3.14</ecNumber>
    </submittedName>
</protein>
<reference evidence="3 4" key="1">
    <citation type="submission" date="2018-07" db="EMBL/GenBank/DDBJ databases">
        <title>Genome analysis of Larkinella rosea.</title>
        <authorList>
            <person name="Zhou Z."/>
            <person name="Wang G."/>
        </authorList>
    </citation>
    <scope>NUCLEOTIDE SEQUENCE [LARGE SCALE GENOMIC DNA]</scope>
    <source>
        <strain evidence="4">zzj9</strain>
    </source>
</reference>
<dbReference type="Gene3D" id="3.40.50.2000">
    <property type="entry name" value="Glycogen Phosphorylase B"/>
    <property type="match status" value="2"/>
</dbReference>
<organism evidence="3 4">
    <name type="scientific">Larkinella punicea</name>
    <dbReference type="NCBI Taxonomy" id="2315727"/>
    <lineage>
        <taxon>Bacteria</taxon>
        <taxon>Pseudomonadati</taxon>
        <taxon>Bacteroidota</taxon>
        <taxon>Cytophagia</taxon>
        <taxon>Cytophagales</taxon>
        <taxon>Spirosomataceae</taxon>
        <taxon>Larkinella</taxon>
    </lineage>
</organism>
<evidence type="ECO:0000313" key="4">
    <source>
        <dbReference type="Proteomes" id="UP000253383"/>
    </source>
</evidence>
<evidence type="ECO:0000313" key="3">
    <source>
        <dbReference type="EMBL" id="RCR67605.1"/>
    </source>
</evidence>
<dbReference type="InterPro" id="IPR029767">
    <property type="entry name" value="WecB-like"/>
</dbReference>
<dbReference type="PANTHER" id="PTHR43174">
    <property type="entry name" value="UDP-N-ACETYLGLUCOSAMINE 2-EPIMERASE"/>
    <property type="match status" value="1"/>
</dbReference>
<dbReference type="Pfam" id="PF02350">
    <property type="entry name" value="Epimerase_2"/>
    <property type="match status" value="1"/>
</dbReference>
<dbReference type="InterPro" id="IPR003331">
    <property type="entry name" value="UDP_GlcNAc_Epimerase_2_dom"/>
</dbReference>
<feature type="domain" description="UDP-N-acetylglucosamine 2-epimerase" evidence="2">
    <location>
        <begin position="32"/>
        <end position="377"/>
    </location>
</feature>
<gene>
    <name evidence="3" type="ORF">DUE52_21110</name>
</gene>
<dbReference type="NCBIfam" id="TIGR00236">
    <property type="entry name" value="wecB"/>
    <property type="match status" value="1"/>
</dbReference>
<dbReference type="OrthoDB" id="9803238at2"/>
<dbReference type="SUPFAM" id="SSF53756">
    <property type="entry name" value="UDP-Glycosyltransferase/glycogen phosphorylase"/>
    <property type="match status" value="1"/>
</dbReference>
<dbReference type="PANTHER" id="PTHR43174:SF1">
    <property type="entry name" value="UDP-N-ACETYLGLUCOSAMINE 2-EPIMERASE"/>
    <property type="match status" value="1"/>
</dbReference>
<evidence type="ECO:0000256" key="1">
    <source>
        <dbReference type="RuleBase" id="RU003513"/>
    </source>
</evidence>
<accession>A0A368JJZ7</accession>
<comment type="caution">
    <text evidence="3">The sequence shown here is derived from an EMBL/GenBank/DDBJ whole genome shotgun (WGS) entry which is preliminary data.</text>
</comment>
<dbReference type="RefSeq" id="WP_114408037.1">
    <property type="nucleotide sequence ID" value="NZ_QOWE01000018.1"/>
</dbReference>
<keyword evidence="1 3" id="KW-0413">Isomerase</keyword>
<evidence type="ECO:0000259" key="2">
    <source>
        <dbReference type="Pfam" id="PF02350"/>
    </source>
</evidence>
<comment type="similarity">
    <text evidence="1">Belongs to the UDP-N-acetylglucosamine 2-epimerase family.</text>
</comment>
<dbReference type="EMBL" id="QOWE01000018">
    <property type="protein sequence ID" value="RCR67605.1"/>
    <property type="molecule type" value="Genomic_DNA"/>
</dbReference>
<name>A0A368JJZ7_9BACT</name>